<keyword evidence="4" id="KW-1185">Reference proteome</keyword>
<dbReference type="EMBL" id="SMFZ01000001">
    <property type="protein sequence ID" value="TCK25059.1"/>
    <property type="molecule type" value="Genomic_DNA"/>
</dbReference>
<comment type="caution">
    <text evidence="3">The sequence shown here is derived from an EMBL/GenBank/DDBJ whole genome shotgun (WGS) entry which is preliminary data.</text>
</comment>
<evidence type="ECO:0000259" key="2">
    <source>
        <dbReference type="Pfam" id="PF21531"/>
    </source>
</evidence>
<organism evidence="3 4">
    <name type="scientific">Pseudonocardia endophytica</name>
    <dbReference type="NCBI Taxonomy" id="401976"/>
    <lineage>
        <taxon>Bacteria</taxon>
        <taxon>Bacillati</taxon>
        <taxon>Actinomycetota</taxon>
        <taxon>Actinomycetes</taxon>
        <taxon>Pseudonocardiales</taxon>
        <taxon>Pseudonocardiaceae</taxon>
        <taxon>Pseudonocardia</taxon>
    </lineage>
</organism>
<name>A0A4R1HYA2_PSEEN</name>
<protein>
    <submittedName>
        <fullName evidence="3">Uncharacterized protein</fullName>
    </submittedName>
</protein>
<feature type="domain" description="Rv2175c C-terminal" evidence="1">
    <location>
        <begin position="68"/>
        <end position="123"/>
    </location>
</feature>
<dbReference type="InterPro" id="IPR041098">
    <property type="entry name" value="Rv2175c_C"/>
</dbReference>
<accession>A0A4R1HYA2</accession>
<feature type="domain" description="DNA-binding protein Rv2175c wHTH" evidence="2">
    <location>
        <begin position="16"/>
        <end position="62"/>
    </location>
</feature>
<dbReference type="InterPro" id="IPR048576">
    <property type="entry name" value="Rv2175c_wHTH"/>
</dbReference>
<sequence>MVSRVSEVSGLPEAVTSVEAIPVADVADRLSIPKSRVHQLVRDGQLLSMRRDGDTVIPAVFLDGSDVVKGLPGTITVLRDGGYDDTDILRWLFTDDETLPGSPISAICAGRHREVKRRAQAMAF</sequence>
<proteinExistence type="predicted"/>
<gene>
    <name evidence="3" type="ORF">EV378_0856</name>
</gene>
<evidence type="ECO:0000313" key="3">
    <source>
        <dbReference type="EMBL" id="TCK25059.1"/>
    </source>
</evidence>
<dbReference type="AlphaFoldDB" id="A0A4R1HYA2"/>
<dbReference type="Proteomes" id="UP000295560">
    <property type="component" value="Unassembled WGS sequence"/>
</dbReference>
<dbReference type="Pfam" id="PF21531">
    <property type="entry name" value="Rv2175c_wHTH"/>
    <property type="match status" value="1"/>
</dbReference>
<reference evidence="3 4" key="1">
    <citation type="submission" date="2019-03" db="EMBL/GenBank/DDBJ databases">
        <title>Sequencing the genomes of 1000 actinobacteria strains.</title>
        <authorList>
            <person name="Klenk H.-P."/>
        </authorList>
    </citation>
    <scope>NUCLEOTIDE SEQUENCE [LARGE SCALE GENOMIC DNA]</scope>
    <source>
        <strain evidence="3 4">DSM 44969</strain>
    </source>
</reference>
<evidence type="ECO:0000259" key="1">
    <source>
        <dbReference type="Pfam" id="PF18367"/>
    </source>
</evidence>
<evidence type="ECO:0000313" key="4">
    <source>
        <dbReference type="Proteomes" id="UP000295560"/>
    </source>
</evidence>
<dbReference type="OrthoDB" id="3784042at2"/>
<dbReference type="Pfam" id="PF18367">
    <property type="entry name" value="Rv2175c_C"/>
    <property type="match status" value="1"/>
</dbReference>
<dbReference type="GO" id="GO:0003677">
    <property type="term" value="F:DNA binding"/>
    <property type="evidence" value="ECO:0007669"/>
    <property type="project" value="InterPro"/>
</dbReference>